<reference evidence="2" key="1">
    <citation type="journal article" date="2016" name="Insect Biochem. Mol. Biol.">
        <title>Multifaceted biological insights from a draft genome sequence of the tobacco hornworm moth, Manduca sexta.</title>
        <authorList>
            <person name="Kanost M.R."/>
            <person name="Arrese E.L."/>
            <person name="Cao X."/>
            <person name="Chen Y.R."/>
            <person name="Chellapilla S."/>
            <person name="Goldsmith M.R."/>
            <person name="Grosse-Wilde E."/>
            <person name="Heckel D.G."/>
            <person name="Herndon N."/>
            <person name="Jiang H."/>
            <person name="Papanicolaou A."/>
            <person name="Qu J."/>
            <person name="Soulages J.L."/>
            <person name="Vogel H."/>
            <person name="Walters J."/>
            <person name="Waterhouse R.M."/>
            <person name="Ahn S.J."/>
            <person name="Almeida F.C."/>
            <person name="An C."/>
            <person name="Aqrawi P."/>
            <person name="Bretschneider A."/>
            <person name="Bryant W.B."/>
            <person name="Bucks S."/>
            <person name="Chao H."/>
            <person name="Chevignon G."/>
            <person name="Christen J.M."/>
            <person name="Clarke D.F."/>
            <person name="Dittmer N.T."/>
            <person name="Ferguson L.C.F."/>
            <person name="Garavelou S."/>
            <person name="Gordon K.H.J."/>
            <person name="Gunaratna R.T."/>
            <person name="Han Y."/>
            <person name="Hauser F."/>
            <person name="He Y."/>
            <person name="Heidel-Fischer H."/>
            <person name="Hirsh A."/>
            <person name="Hu Y."/>
            <person name="Jiang H."/>
            <person name="Kalra D."/>
            <person name="Klinner C."/>
            <person name="Konig C."/>
            <person name="Kovar C."/>
            <person name="Kroll A.R."/>
            <person name="Kuwar S.S."/>
            <person name="Lee S.L."/>
            <person name="Lehman R."/>
            <person name="Li K."/>
            <person name="Li Z."/>
            <person name="Liang H."/>
            <person name="Lovelace S."/>
            <person name="Lu Z."/>
            <person name="Mansfield J.H."/>
            <person name="McCulloch K.J."/>
            <person name="Mathew T."/>
            <person name="Morton B."/>
            <person name="Muzny D.M."/>
            <person name="Neunemann D."/>
            <person name="Ongeri F."/>
            <person name="Pauchet Y."/>
            <person name="Pu L.L."/>
            <person name="Pyrousis I."/>
            <person name="Rao X.J."/>
            <person name="Redding A."/>
            <person name="Roesel C."/>
            <person name="Sanchez-Gracia A."/>
            <person name="Schaack S."/>
            <person name="Shukla A."/>
            <person name="Tetreau G."/>
            <person name="Wang Y."/>
            <person name="Xiong G.H."/>
            <person name="Traut W."/>
            <person name="Walsh T.K."/>
            <person name="Worley K.C."/>
            <person name="Wu D."/>
            <person name="Wu W."/>
            <person name="Wu Y.Q."/>
            <person name="Zhang X."/>
            <person name="Zou Z."/>
            <person name="Zucker H."/>
            <person name="Briscoe A.D."/>
            <person name="Burmester T."/>
            <person name="Clem R.J."/>
            <person name="Feyereisen R."/>
            <person name="Grimmelikhuijzen C.J.P."/>
            <person name="Hamodrakas S.J."/>
            <person name="Hansson B.S."/>
            <person name="Huguet E."/>
            <person name="Jermiin L.S."/>
            <person name="Lan Q."/>
            <person name="Lehman H.K."/>
            <person name="Lorenzen M."/>
            <person name="Merzendorfer H."/>
            <person name="Michalopoulos I."/>
            <person name="Morton D.B."/>
            <person name="Muthukrishnan S."/>
            <person name="Oakeshott J.G."/>
            <person name="Palmer W."/>
            <person name="Park Y."/>
            <person name="Passarelli A.L."/>
            <person name="Rozas J."/>
            <person name="Schwartz L.M."/>
            <person name="Smith W."/>
            <person name="Southgate A."/>
            <person name="Vilcinskas A."/>
            <person name="Vogt R."/>
            <person name="Wang P."/>
            <person name="Werren J."/>
            <person name="Yu X.Q."/>
            <person name="Zhou J.J."/>
            <person name="Brown S.J."/>
            <person name="Scherer S.E."/>
            <person name="Richards S."/>
            <person name="Blissard G.W."/>
        </authorList>
    </citation>
    <scope>NUCLEOTIDE SEQUENCE</scope>
</reference>
<dbReference type="AlphaFoldDB" id="A0A921ZT83"/>
<dbReference type="PANTHER" id="PTHR24114">
    <property type="entry name" value="LEUCINE RICH REPEAT FAMILY PROTEIN"/>
    <property type="match status" value="1"/>
</dbReference>
<gene>
    <name evidence="2" type="ORF">O3G_MSEX013858</name>
</gene>
<protein>
    <submittedName>
        <fullName evidence="2">Uncharacterized protein</fullName>
    </submittedName>
</protein>
<reference evidence="2" key="2">
    <citation type="submission" date="2020-12" db="EMBL/GenBank/DDBJ databases">
        <authorList>
            <person name="Kanost M."/>
        </authorList>
    </citation>
    <scope>NUCLEOTIDE SEQUENCE</scope>
</reference>
<feature type="region of interest" description="Disordered" evidence="1">
    <location>
        <begin position="1"/>
        <end position="22"/>
    </location>
</feature>
<keyword evidence="3" id="KW-1185">Reference proteome</keyword>
<dbReference type="EMBL" id="JH668982">
    <property type="protein sequence ID" value="KAG6463407.1"/>
    <property type="molecule type" value="Genomic_DNA"/>
</dbReference>
<dbReference type="Proteomes" id="UP000791440">
    <property type="component" value="Unassembled WGS sequence"/>
</dbReference>
<dbReference type="InterPro" id="IPR032675">
    <property type="entry name" value="LRR_dom_sf"/>
</dbReference>
<comment type="caution">
    <text evidence="2">The sequence shown here is derived from an EMBL/GenBank/DDBJ whole genome shotgun (WGS) entry which is preliminary data.</text>
</comment>
<evidence type="ECO:0000256" key="1">
    <source>
        <dbReference type="SAM" id="MobiDB-lite"/>
    </source>
</evidence>
<dbReference type="SMART" id="SM00368">
    <property type="entry name" value="LRR_RI"/>
    <property type="match status" value="6"/>
</dbReference>
<dbReference type="Pfam" id="PF13516">
    <property type="entry name" value="LRR_6"/>
    <property type="match status" value="3"/>
</dbReference>
<dbReference type="EMBL" id="JH668982">
    <property type="protein sequence ID" value="KAG6463409.1"/>
    <property type="molecule type" value="Genomic_DNA"/>
</dbReference>
<name>A0A921ZT83_MANSE</name>
<feature type="region of interest" description="Disordered" evidence="1">
    <location>
        <begin position="514"/>
        <end position="539"/>
    </location>
</feature>
<organism evidence="2 3">
    <name type="scientific">Manduca sexta</name>
    <name type="common">Tobacco hawkmoth</name>
    <name type="synonym">Tobacco hornworm</name>
    <dbReference type="NCBI Taxonomy" id="7130"/>
    <lineage>
        <taxon>Eukaryota</taxon>
        <taxon>Metazoa</taxon>
        <taxon>Ecdysozoa</taxon>
        <taxon>Arthropoda</taxon>
        <taxon>Hexapoda</taxon>
        <taxon>Insecta</taxon>
        <taxon>Pterygota</taxon>
        <taxon>Neoptera</taxon>
        <taxon>Endopterygota</taxon>
        <taxon>Lepidoptera</taxon>
        <taxon>Glossata</taxon>
        <taxon>Ditrysia</taxon>
        <taxon>Bombycoidea</taxon>
        <taxon>Sphingidae</taxon>
        <taxon>Sphinginae</taxon>
        <taxon>Sphingini</taxon>
        <taxon>Manduca</taxon>
    </lineage>
</organism>
<dbReference type="PANTHER" id="PTHR24114:SF2">
    <property type="entry name" value="F-BOX DOMAIN-CONTAINING PROTEIN-RELATED"/>
    <property type="match status" value="1"/>
</dbReference>
<dbReference type="OrthoDB" id="8436363at2759"/>
<dbReference type="EMBL" id="JH668982">
    <property type="protein sequence ID" value="KAG6463408.1"/>
    <property type="molecule type" value="Genomic_DNA"/>
</dbReference>
<dbReference type="Gene3D" id="3.80.10.10">
    <property type="entry name" value="Ribonuclease Inhibitor"/>
    <property type="match status" value="1"/>
</dbReference>
<evidence type="ECO:0000313" key="3">
    <source>
        <dbReference type="Proteomes" id="UP000791440"/>
    </source>
</evidence>
<accession>A0A921ZT83</accession>
<dbReference type="SUPFAM" id="SSF52047">
    <property type="entry name" value="RNI-like"/>
    <property type="match status" value="1"/>
</dbReference>
<sequence length="539" mass="60302">MSSKVKVLYQHTTSSSSEEPPMDEWSSLIIARATDNPKRALYEEGLYDPGSGEICTKYVSLSASSVLRHAYYNYPGITDPGIVNALLKPEPLKIYDYDGQELYLDLCDQMNVCPVRDFYRGLVKEAIDLKYYAVNPRGVRAMAMALSNNKYVKRLDLTGSFLNLDACYHLGQLLGESFALQELVLCSCKLQPAGLRSLVVMLSKRSMELLDLSRNDITDKGLMFLTRQIRRGAVIKRLSLSYNDLGADGAVALAEAYAINNKATHFDISWNKIFPPRGANLLIRTLGDNKALREVNLSWNGLTVGIPLRKLLTVTTLKILDLSNNKLSTDAANAIALRLPNATGLKTLDLSNNPFRPADALIVLLTLKQSEVKLRKLLMDNIVVNRAFIAEKEEILNLPFRAKTRITHGPVTKNYTLSVPDMRLIVMKRIDFLTSRATKKCKLDIALYFLRARKTNDGPDMMTRELYKSLMYAGAPMEMGLIEEMANVFPGKPGDKGAKTINLPSVVEYVRRMWPDKQLPQEPPPPPPTKGGKKGKKKR</sequence>
<dbReference type="InterPro" id="IPR001611">
    <property type="entry name" value="Leu-rich_rpt"/>
</dbReference>
<dbReference type="InterPro" id="IPR052394">
    <property type="entry name" value="LRR-containing"/>
</dbReference>
<evidence type="ECO:0000313" key="2">
    <source>
        <dbReference type="EMBL" id="KAG6463409.1"/>
    </source>
</evidence>
<proteinExistence type="predicted"/>